<accession>A0ABZ2JCX4</accession>
<proteinExistence type="predicted"/>
<dbReference type="EMBL" id="CP146691">
    <property type="protein sequence ID" value="WWY21070.1"/>
    <property type="molecule type" value="Genomic_DNA"/>
</dbReference>
<reference evidence="1 2" key="1">
    <citation type="submission" date="2024-03" db="EMBL/GenBank/DDBJ databases">
        <title>Pseudomonas juntendi.</title>
        <authorList>
            <person name="Liu Y."/>
        </authorList>
    </citation>
    <scope>NUCLEOTIDE SEQUENCE [LARGE SCALE GENOMIC DNA]</scope>
    <source>
        <strain evidence="1 2">L4046hy</strain>
    </source>
</reference>
<name>A0ABZ2JCX4_9PSED</name>
<evidence type="ECO:0000313" key="2">
    <source>
        <dbReference type="Proteomes" id="UP001375228"/>
    </source>
</evidence>
<sequence length="121" mass="13350">MSPDIRFSGRAMGATQDGYLLPGTNEKALNIEGLKFNADPSRGHFLQLSNSIMDHKFNDSFDIVGAVFKGKARYHLATLLQNQRPDQLVDEGLSDIVPSEIYDNALTTAERAFDFGTVGDR</sequence>
<evidence type="ECO:0000313" key="1">
    <source>
        <dbReference type="EMBL" id="WWY21070.1"/>
    </source>
</evidence>
<organism evidence="1 2">
    <name type="scientific">Pseudomonas juntendi</name>
    <dbReference type="NCBI Taxonomy" id="2666183"/>
    <lineage>
        <taxon>Bacteria</taxon>
        <taxon>Pseudomonadati</taxon>
        <taxon>Pseudomonadota</taxon>
        <taxon>Gammaproteobacteria</taxon>
        <taxon>Pseudomonadales</taxon>
        <taxon>Pseudomonadaceae</taxon>
        <taxon>Pseudomonas</taxon>
    </lineage>
</organism>
<keyword evidence="2" id="KW-1185">Reference proteome</keyword>
<dbReference type="Proteomes" id="UP001375228">
    <property type="component" value="Chromosome"/>
</dbReference>
<protein>
    <submittedName>
        <fullName evidence="1">Uncharacterized protein</fullName>
    </submittedName>
</protein>
<gene>
    <name evidence="1" type="ORF">V9385_00165</name>
</gene>